<dbReference type="SUPFAM" id="SSF53187">
    <property type="entry name" value="Zn-dependent exopeptidases"/>
    <property type="match status" value="1"/>
</dbReference>
<dbReference type="Pfam" id="PF00246">
    <property type="entry name" value="Peptidase_M14"/>
    <property type="match status" value="1"/>
</dbReference>
<dbReference type="GO" id="GO:0006508">
    <property type="term" value="P:proteolysis"/>
    <property type="evidence" value="ECO:0007669"/>
    <property type="project" value="InterPro"/>
</dbReference>
<evidence type="ECO:0000313" key="2">
    <source>
        <dbReference type="EMBL" id="SDM15848.1"/>
    </source>
</evidence>
<dbReference type="Proteomes" id="UP000199226">
    <property type="component" value="Unassembled WGS sequence"/>
</dbReference>
<gene>
    <name evidence="2" type="ORF">SAMN05421813_1076</name>
</gene>
<protein>
    <submittedName>
        <fullName evidence="2">Zinc carboxypeptidase</fullName>
    </submittedName>
</protein>
<evidence type="ECO:0000313" key="3">
    <source>
        <dbReference type="Proteomes" id="UP000199226"/>
    </source>
</evidence>
<keyword evidence="2" id="KW-0645">Protease</keyword>
<sequence>MADAQISPFEKNNKVTTTYKELIDFYALLDQKYDQMRILDYGLSDIGKPINLIILSRDKVFDPEIIRKQNKRILLINNGIHPGEPEGIDASMMMVRDLLEKNSIPDDLVICIIPVYNIDGMLNRGLSRVNQNGPEVYGFRGNYQNLDLNRDFIKGDSKNSRVFQKIFSDWQPEVFIDNHTSNGADYQYVITLIPTQKDKLNPILSSYLTGKMLPALYKKMKGSGFEMTPYVNSILETPDSGITGFLESPRYSTGFAALHNTIGFMPETHMLKPYDQRVKSTYLFMEHVISTVQQDADLIGKNKRKADAAVKDQKSFPLNWSLDENTFSMFSFKGYEAKHKTSDVSGLPRLYYDRNAPFEKDIKVFDNYVPSLFVNKSLAYIIPQSWQKVIDLFELNGIQMRRLKSDTTVDAEMYYIEDYKTVSGPYEGHYLHSQVKLRAENQEVKFFEGDYIVFTDQVKNRYIIETLEPQATDSFFAWNFFDSVLGQKEHFSDYVFEDDAALLLNQDAELAKRFKEEKGKNPALSGSAESQLNWVYRNSKYYEITHRRYPVGRLIAPIKLDLK</sequence>
<keyword evidence="2" id="KW-0378">Hydrolase</keyword>
<dbReference type="GO" id="GO:0008270">
    <property type="term" value="F:zinc ion binding"/>
    <property type="evidence" value="ECO:0007669"/>
    <property type="project" value="InterPro"/>
</dbReference>
<feature type="domain" description="Peptidase M14" evidence="1">
    <location>
        <begin position="28"/>
        <end position="155"/>
    </location>
</feature>
<dbReference type="InterPro" id="IPR000834">
    <property type="entry name" value="Peptidase_M14"/>
</dbReference>
<keyword evidence="3" id="KW-1185">Reference proteome</keyword>
<keyword evidence="2" id="KW-0121">Carboxypeptidase</keyword>
<dbReference type="EMBL" id="FNHH01000007">
    <property type="protein sequence ID" value="SDM15848.1"/>
    <property type="molecule type" value="Genomic_DNA"/>
</dbReference>
<dbReference type="Gene3D" id="3.40.630.10">
    <property type="entry name" value="Zn peptidases"/>
    <property type="match status" value="1"/>
</dbReference>
<dbReference type="RefSeq" id="WP_245704460.1">
    <property type="nucleotide sequence ID" value="NZ_FNHH01000007.1"/>
</dbReference>
<evidence type="ECO:0000259" key="1">
    <source>
        <dbReference type="Pfam" id="PF00246"/>
    </source>
</evidence>
<dbReference type="AlphaFoldDB" id="A0A1G9QXV9"/>
<accession>A0A1G9QXV9</accession>
<dbReference type="STRING" id="990371.SAMN05421813_1076"/>
<reference evidence="3" key="1">
    <citation type="submission" date="2016-10" db="EMBL/GenBank/DDBJ databases">
        <authorList>
            <person name="Varghese N."/>
            <person name="Submissions S."/>
        </authorList>
    </citation>
    <scope>NUCLEOTIDE SEQUENCE [LARGE SCALE GENOMIC DNA]</scope>
    <source>
        <strain evidence="3">DSM 24536</strain>
    </source>
</reference>
<organism evidence="2 3">
    <name type="scientific">Daejeonella rubra</name>
    <dbReference type="NCBI Taxonomy" id="990371"/>
    <lineage>
        <taxon>Bacteria</taxon>
        <taxon>Pseudomonadati</taxon>
        <taxon>Bacteroidota</taxon>
        <taxon>Sphingobacteriia</taxon>
        <taxon>Sphingobacteriales</taxon>
        <taxon>Sphingobacteriaceae</taxon>
        <taxon>Daejeonella</taxon>
    </lineage>
</organism>
<proteinExistence type="predicted"/>
<name>A0A1G9QXV9_9SPHI</name>
<dbReference type="CDD" id="cd06241">
    <property type="entry name" value="M14-like"/>
    <property type="match status" value="1"/>
</dbReference>
<dbReference type="GO" id="GO:0004181">
    <property type="term" value="F:metallocarboxypeptidase activity"/>
    <property type="evidence" value="ECO:0007669"/>
    <property type="project" value="InterPro"/>
</dbReference>